<evidence type="ECO:0000313" key="12">
    <source>
        <dbReference type="EMBL" id="SCU86697.1"/>
    </source>
</evidence>
<evidence type="ECO:0000313" key="13">
    <source>
        <dbReference type="Proteomes" id="UP000189911"/>
    </source>
</evidence>
<name>A0A1G4J9N0_9SACH</name>
<dbReference type="InterPro" id="IPR015422">
    <property type="entry name" value="PyrdxlP-dep_Trfase_small"/>
</dbReference>
<evidence type="ECO:0000259" key="11">
    <source>
        <dbReference type="Pfam" id="PF00155"/>
    </source>
</evidence>
<dbReference type="GO" id="GO:0030170">
    <property type="term" value="F:pyridoxal phosphate binding"/>
    <property type="evidence" value="ECO:0007669"/>
    <property type="project" value="InterPro"/>
</dbReference>
<comment type="cofactor">
    <cofactor evidence="1">
        <name>pyridoxal 5'-phosphate</name>
        <dbReference type="ChEBI" id="CHEBI:597326"/>
    </cofactor>
</comment>
<dbReference type="GO" id="GO:0046513">
    <property type="term" value="P:ceramide biosynthetic process"/>
    <property type="evidence" value="ECO:0007669"/>
    <property type="project" value="TreeGrafter"/>
</dbReference>
<dbReference type="EMBL" id="LT598446">
    <property type="protein sequence ID" value="SCU86697.1"/>
    <property type="molecule type" value="Genomic_DNA"/>
</dbReference>
<sequence>MQPPAVLPSSIVVPDFILRSSSYLWYYCQNAVNAIPGSSYVVDYVKRSHQQDPYRTIVEVFLIIYGIIYFLRNPRKQGVQEGPKMSTKEVDALLDEWQPEPLAQDASTVEWRTKKIPVVLNSSSGSHVDVVRNDGAERYSDVLNCASNNFLQLSCEPSVIKIAKDTIQNYGVGACGPAGFYGNQDVHNHLEYDLARFFGTENAVLYGQDFCIAASVIPAFTKRGDVIVADNKCSVSLQNALQLSRSTVYYFDHNDTEALEELLQQLQERDLKEKLPALPRKFIITEGLFHNSGDIPPLPKLVELKRKYKYRLLVDETFSLGVLGATGRGITEYFNMPRQESVDITIGSMATALGSSGGFVLGDNSMSLHQRIGSHAYTFSASLPAFTVTTASEVLRRLDEDNSIVQRLRLLSNQMHEFFSQDKELQPLIEVTSDKDSCVLHFRLTEDMRFKKFHYTEESLFEEISAMHTKYLTNKHIESYESEEKFLQQIVDYALKEYNVLISRNTFVLKHETLPVTPSLKVCCGAQMADQDLFRACDGVKTAILSVVNTTQETA</sequence>
<evidence type="ECO:0000256" key="8">
    <source>
        <dbReference type="ARBA" id="ARBA00022919"/>
    </source>
</evidence>
<evidence type="ECO:0000256" key="4">
    <source>
        <dbReference type="ARBA" id="ARBA00008392"/>
    </source>
</evidence>
<dbReference type="InterPro" id="IPR050087">
    <property type="entry name" value="AON_synthase_class-II"/>
</dbReference>
<dbReference type="PANTHER" id="PTHR13693:SF2">
    <property type="entry name" value="SERINE PALMITOYLTRANSFERASE 1"/>
    <property type="match status" value="1"/>
</dbReference>
<evidence type="ECO:0000256" key="6">
    <source>
        <dbReference type="ARBA" id="ARBA00022679"/>
    </source>
</evidence>
<comment type="pathway">
    <text evidence="2">Lipid metabolism; sphingolipid metabolism.</text>
</comment>
<reference evidence="13" key="1">
    <citation type="submission" date="2016-03" db="EMBL/GenBank/DDBJ databases">
        <authorList>
            <person name="Devillers Hugo."/>
        </authorList>
    </citation>
    <scope>NUCLEOTIDE SEQUENCE [LARGE SCALE GENOMIC DNA]</scope>
</reference>
<protein>
    <recommendedName>
        <fullName evidence="5">serine C-palmitoyltransferase</fullName>
        <ecNumber evidence="5">2.3.1.50</ecNumber>
    </recommendedName>
</protein>
<dbReference type="Gene3D" id="3.40.640.10">
    <property type="entry name" value="Type I PLP-dependent aspartate aminotransferase-like (Major domain)"/>
    <property type="match status" value="1"/>
</dbReference>
<dbReference type="InterPro" id="IPR004839">
    <property type="entry name" value="Aminotransferase_I/II_large"/>
</dbReference>
<dbReference type="GO" id="GO:0046512">
    <property type="term" value="P:sphingosine biosynthetic process"/>
    <property type="evidence" value="ECO:0007669"/>
    <property type="project" value="TreeGrafter"/>
</dbReference>
<keyword evidence="9" id="KW-0443">Lipid metabolism</keyword>
<keyword evidence="8" id="KW-0746">Sphingolipid metabolism</keyword>
<dbReference type="Proteomes" id="UP000189911">
    <property type="component" value="Chromosome C"/>
</dbReference>
<proteinExistence type="inferred from homology"/>
<gene>
    <name evidence="12" type="ORF">LANO_0C08900G</name>
</gene>
<evidence type="ECO:0000256" key="10">
    <source>
        <dbReference type="ARBA" id="ARBA00023315"/>
    </source>
</evidence>
<evidence type="ECO:0000256" key="9">
    <source>
        <dbReference type="ARBA" id="ARBA00023098"/>
    </source>
</evidence>
<keyword evidence="13" id="KW-1185">Reference proteome</keyword>
<dbReference type="Pfam" id="PF00155">
    <property type="entry name" value="Aminotran_1_2"/>
    <property type="match status" value="1"/>
</dbReference>
<keyword evidence="10" id="KW-0012">Acyltransferase</keyword>
<dbReference type="GO" id="GO:0004758">
    <property type="term" value="F:serine C-palmitoyltransferase activity"/>
    <property type="evidence" value="ECO:0007669"/>
    <property type="project" value="TreeGrafter"/>
</dbReference>
<dbReference type="SUPFAM" id="SSF53383">
    <property type="entry name" value="PLP-dependent transferases"/>
    <property type="match status" value="1"/>
</dbReference>
<dbReference type="Gene3D" id="3.90.1150.10">
    <property type="entry name" value="Aspartate Aminotransferase, domain 1"/>
    <property type="match status" value="1"/>
</dbReference>
<comment type="similarity">
    <text evidence="4">Belongs to the class-II pyridoxal-phosphate-dependent aminotransferase family.</text>
</comment>
<dbReference type="GO" id="GO:0005783">
    <property type="term" value="C:endoplasmic reticulum"/>
    <property type="evidence" value="ECO:0007669"/>
    <property type="project" value="TreeGrafter"/>
</dbReference>
<dbReference type="EC" id="2.3.1.50" evidence="5"/>
<keyword evidence="7" id="KW-0663">Pyridoxal phosphate</keyword>
<organism evidence="12 13">
    <name type="scientific">Lachancea nothofagi CBS 11611</name>
    <dbReference type="NCBI Taxonomy" id="1266666"/>
    <lineage>
        <taxon>Eukaryota</taxon>
        <taxon>Fungi</taxon>
        <taxon>Dikarya</taxon>
        <taxon>Ascomycota</taxon>
        <taxon>Saccharomycotina</taxon>
        <taxon>Saccharomycetes</taxon>
        <taxon>Saccharomycetales</taxon>
        <taxon>Saccharomycetaceae</taxon>
        <taxon>Lachancea</taxon>
    </lineage>
</organism>
<dbReference type="GO" id="GO:0016020">
    <property type="term" value="C:membrane"/>
    <property type="evidence" value="ECO:0007669"/>
    <property type="project" value="GOC"/>
</dbReference>
<dbReference type="AlphaFoldDB" id="A0A1G4J9N0"/>
<keyword evidence="6" id="KW-0808">Transferase</keyword>
<evidence type="ECO:0000256" key="1">
    <source>
        <dbReference type="ARBA" id="ARBA00001933"/>
    </source>
</evidence>
<dbReference type="PANTHER" id="PTHR13693">
    <property type="entry name" value="CLASS II AMINOTRANSFERASE/8-AMINO-7-OXONONANOATE SYNTHASE"/>
    <property type="match status" value="1"/>
</dbReference>
<dbReference type="OrthoDB" id="3168162at2759"/>
<evidence type="ECO:0000256" key="7">
    <source>
        <dbReference type="ARBA" id="ARBA00022898"/>
    </source>
</evidence>
<comment type="pathway">
    <text evidence="3">Sphingolipid metabolism.</text>
</comment>
<evidence type="ECO:0000256" key="3">
    <source>
        <dbReference type="ARBA" id="ARBA00004991"/>
    </source>
</evidence>
<feature type="domain" description="Aminotransferase class I/classII large" evidence="11">
    <location>
        <begin position="141"/>
        <end position="538"/>
    </location>
</feature>
<dbReference type="InterPro" id="IPR015424">
    <property type="entry name" value="PyrdxlP-dep_Trfase"/>
</dbReference>
<dbReference type="InterPro" id="IPR015421">
    <property type="entry name" value="PyrdxlP-dep_Trfase_major"/>
</dbReference>
<accession>A0A1G4J9N0</accession>
<evidence type="ECO:0000256" key="2">
    <source>
        <dbReference type="ARBA" id="ARBA00004760"/>
    </source>
</evidence>
<evidence type="ECO:0000256" key="5">
    <source>
        <dbReference type="ARBA" id="ARBA00013220"/>
    </source>
</evidence>